<comment type="caution">
    <text evidence="2">The sequence shown here is derived from an EMBL/GenBank/DDBJ whole genome shotgun (WGS) entry which is preliminary data.</text>
</comment>
<protein>
    <submittedName>
        <fullName evidence="2">Uncharacterized protein</fullName>
    </submittedName>
</protein>
<dbReference type="EMBL" id="JAOL01000141">
    <property type="protein sequence ID" value="EUA88408.1"/>
    <property type="molecule type" value="Genomic_DNA"/>
</dbReference>
<evidence type="ECO:0000256" key="1">
    <source>
        <dbReference type="SAM" id="MobiDB-lite"/>
    </source>
</evidence>
<dbReference type="Proteomes" id="UP000020681">
    <property type="component" value="Unassembled WGS sequence"/>
</dbReference>
<gene>
    <name evidence="2" type="ORF">I551_5119</name>
</gene>
<evidence type="ECO:0000313" key="3">
    <source>
        <dbReference type="Proteomes" id="UP000020681"/>
    </source>
</evidence>
<feature type="region of interest" description="Disordered" evidence="1">
    <location>
        <begin position="1"/>
        <end position="39"/>
    </location>
</feature>
<reference evidence="2 3" key="1">
    <citation type="submission" date="2014-01" db="EMBL/GenBank/DDBJ databases">
        <authorList>
            <person name="Dobos K."/>
            <person name="Lenaerts A."/>
            <person name="Ordway D."/>
            <person name="DeGroote M.A."/>
            <person name="Parker T."/>
            <person name="Sizemore C."/>
            <person name="Tallon L.J."/>
            <person name="Sadzewicz L.K."/>
            <person name="Sengamalay N."/>
            <person name="Fraser C.M."/>
            <person name="Hine E."/>
            <person name="Shefchek K.A."/>
            <person name="Das S.P."/>
            <person name="Tettelin H."/>
        </authorList>
    </citation>
    <scope>NUCLEOTIDE SEQUENCE [LARGE SCALE GENOMIC DNA]</scope>
    <source>
        <strain evidence="2 3">Harvey</strain>
    </source>
</reference>
<evidence type="ECO:0000313" key="2">
    <source>
        <dbReference type="EMBL" id="EUA88408.1"/>
    </source>
</evidence>
<sequence length="39" mass="4704">MRSYQGYSERSRGGRRDDHQHMRKVIIDERPTNRSTTIL</sequence>
<feature type="compositionally biased region" description="Basic and acidic residues" evidence="1">
    <location>
        <begin position="9"/>
        <end position="32"/>
    </location>
</feature>
<organism evidence="2 3">
    <name type="scientific">Mycobacterium ulcerans str. Harvey</name>
    <dbReference type="NCBI Taxonomy" id="1299332"/>
    <lineage>
        <taxon>Bacteria</taxon>
        <taxon>Bacillati</taxon>
        <taxon>Actinomycetota</taxon>
        <taxon>Actinomycetes</taxon>
        <taxon>Mycobacteriales</taxon>
        <taxon>Mycobacteriaceae</taxon>
        <taxon>Mycobacterium</taxon>
        <taxon>Mycobacterium ulcerans group</taxon>
    </lineage>
</organism>
<keyword evidence="3" id="KW-1185">Reference proteome</keyword>
<accession>A0ABN0QUX7</accession>
<name>A0ABN0QUX7_MYCUL</name>
<proteinExistence type="predicted"/>